<reference evidence="1 2" key="1">
    <citation type="submission" date="2023-05" db="EMBL/GenBank/DDBJ databases">
        <title>Corynebacterium suedekumii sp. nov. and Corynebacterium breve sp. nov. isolated from raw cow's milk.</title>
        <authorList>
            <person name="Baer M.K."/>
            <person name="Mehl L."/>
            <person name="Hellmuth R."/>
            <person name="Marke G."/>
            <person name="Lipski A."/>
        </authorList>
    </citation>
    <scope>NUCLEOTIDE SEQUENCE [LARGE SCALE GENOMIC DNA]</scope>
    <source>
        <strain evidence="1 2">LM112</strain>
    </source>
</reference>
<evidence type="ECO:0000313" key="2">
    <source>
        <dbReference type="Proteomes" id="UP001238805"/>
    </source>
</evidence>
<gene>
    <name evidence="1" type="ORF">QP029_04755</name>
</gene>
<protein>
    <submittedName>
        <fullName evidence="1">MoaD/ThiS family protein</fullName>
    </submittedName>
</protein>
<sequence length="87" mass="9204">MEIHYFAAARAAAGTDRETVDPDRVPATLGELLDARAAHHRGTTDAGMTLAEVFARCTFLVDGRNSPRDTPLAGAQRVDVLPPFAGG</sequence>
<dbReference type="Pfam" id="PF02597">
    <property type="entry name" value="ThiS"/>
    <property type="match status" value="1"/>
</dbReference>
<proteinExistence type="predicted"/>
<accession>A0ABY8VN90</accession>
<keyword evidence="2" id="KW-1185">Reference proteome</keyword>
<dbReference type="InterPro" id="IPR003749">
    <property type="entry name" value="ThiS/MoaD-like"/>
</dbReference>
<dbReference type="InterPro" id="IPR012675">
    <property type="entry name" value="Beta-grasp_dom_sf"/>
</dbReference>
<dbReference type="Gene3D" id="3.10.20.30">
    <property type="match status" value="1"/>
</dbReference>
<dbReference type="EMBL" id="CP126970">
    <property type="protein sequence ID" value="WIM71115.1"/>
    <property type="molecule type" value="Genomic_DNA"/>
</dbReference>
<dbReference type="InterPro" id="IPR016155">
    <property type="entry name" value="Mopterin_synth/thiamin_S_b"/>
</dbReference>
<name>A0ABY8VN90_9CORY</name>
<dbReference type="CDD" id="cd17040">
    <property type="entry name" value="Ubl_MoaD_like"/>
    <property type="match status" value="1"/>
</dbReference>
<dbReference type="RefSeq" id="WP_284875690.1">
    <property type="nucleotide sequence ID" value="NZ_CP126970.1"/>
</dbReference>
<dbReference type="SUPFAM" id="SSF54285">
    <property type="entry name" value="MoaD/ThiS"/>
    <property type="match status" value="1"/>
</dbReference>
<evidence type="ECO:0000313" key="1">
    <source>
        <dbReference type="EMBL" id="WIM71115.1"/>
    </source>
</evidence>
<organism evidence="1 2">
    <name type="scientific">Corynebacterium suedekumii</name>
    <dbReference type="NCBI Taxonomy" id="3049801"/>
    <lineage>
        <taxon>Bacteria</taxon>
        <taxon>Bacillati</taxon>
        <taxon>Actinomycetota</taxon>
        <taxon>Actinomycetes</taxon>
        <taxon>Mycobacteriales</taxon>
        <taxon>Corynebacteriaceae</taxon>
        <taxon>Corynebacterium</taxon>
    </lineage>
</organism>
<dbReference type="Proteomes" id="UP001238805">
    <property type="component" value="Chromosome"/>
</dbReference>